<dbReference type="OrthoDB" id="9807521at2"/>
<dbReference type="AlphaFoldDB" id="A0A1B2EUH1"/>
<dbReference type="PANTHER" id="PTHR43081:SF19">
    <property type="entry name" value="PH-SENSITIVE ADENYLATE CYCLASE RV1264"/>
    <property type="match status" value="1"/>
</dbReference>
<dbReference type="InterPro" id="IPR019734">
    <property type="entry name" value="TPR_rpt"/>
</dbReference>
<dbReference type="PROSITE" id="PS50005">
    <property type="entry name" value="TPR"/>
    <property type="match status" value="1"/>
</dbReference>
<dbReference type="SUPFAM" id="SSF55073">
    <property type="entry name" value="Nucleotide cyclase"/>
    <property type="match status" value="1"/>
</dbReference>
<dbReference type="InterPro" id="IPR050697">
    <property type="entry name" value="Adenylyl/Guanylyl_Cyclase_3/4"/>
</dbReference>
<dbReference type="InterPro" id="IPR001054">
    <property type="entry name" value="A/G_cyclase"/>
</dbReference>
<name>A0A1B2EUH1_9HYPH</name>
<reference evidence="3" key="1">
    <citation type="submission" date="2016-07" db="EMBL/GenBank/DDBJ databases">
        <title>Microvirga ossetica sp. nov. a new species of rhizobia isolated from root nodules of the legume species Vicia alpestris Steven originated from North Ossetia region in the Caucasus.</title>
        <authorList>
            <person name="Safronova V.I."/>
            <person name="Kuznetsova I.G."/>
            <person name="Sazanova A.L."/>
            <person name="Belimov A."/>
            <person name="Andronov E."/>
            <person name="Osledkin Y.S."/>
            <person name="Onishchuk O.P."/>
            <person name="Kurchak O.N."/>
            <person name="Shaposhnikov A.I."/>
            <person name="Willems A."/>
            <person name="Tikhonovich I.A."/>
        </authorList>
    </citation>
    <scope>NUCLEOTIDE SEQUENCE [LARGE SCALE GENOMIC DNA]</scope>
    <source>
        <strain evidence="3">V5/3M</strain>
        <plasmid evidence="3">unnamed3</plasmid>
    </source>
</reference>
<dbReference type="PANTHER" id="PTHR43081">
    <property type="entry name" value="ADENYLATE CYCLASE, TERMINAL-DIFFERENTIATION SPECIFIC-RELATED"/>
    <property type="match status" value="1"/>
</dbReference>
<dbReference type="GO" id="GO:0006171">
    <property type="term" value="P:cAMP biosynthetic process"/>
    <property type="evidence" value="ECO:0007669"/>
    <property type="project" value="TreeGrafter"/>
</dbReference>
<protein>
    <submittedName>
        <fullName evidence="3">Adenylate cyclase</fullName>
    </submittedName>
</protein>
<sequence length="584" mass="64482">MTTRRLAAILAADVVGFSSLMGKDDEGTLARIKSLRREVVEPKVNEHHGRVFKTTGDGLLVEFSSPVEAVRCAVGIQQALAAQAAQEPSQAIQLRIGINLGDIMIEEDGDVYGDGVNTAARLEQIAEPGGISISGKVYEEVRDKLPYSFEDQGEKQVKNIARPVRVYSLQAAPIGTDALSVRSALPLPDRPSLAVLPFTNMSGDPEQEYFADGVVEEIITALSRVRWFFVIARNSSFTYKGRSVDIRQVGRELGVRYVLEGSIQKSGNRVRISGQLIEAASGRHVWADRFDSELADIFDLQDRITESVVGAIEPSLRRAEIERASAKRTEDLDAYDLYLRAMANHFALTRPASDEALRLLDRALELDRNYSAAKALAAIIHNTRVVQNWADQTEIERGIQLAREALADHRDDPTTLRGAAVALAYLAHDFEPALAAIDRALTLNPNSATAYEHSGWIRLIVSDWRTSIDHFQKVMRLSPLDPAMGWFVAGLSWALLVAGRPEEALPWARKAAQEMPTWMGGLRPLIMALVELGRLEEARAVGQRMLAFDPKYTIAIAAARHSSQQDPQFRERFFAALRAAGIPE</sequence>
<gene>
    <name evidence="3" type="ORF">BB934_35200</name>
</gene>
<dbReference type="InterPro" id="IPR011990">
    <property type="entry name" value="TPR-like_helical_dom_sf"/>
</dbReference>
<proteinExistence type="predicted"/>
<evidence type="ECO:0000256" key="1">
    <source>
        <dbReference type="PROSITE-ProRule" id="PRU00339"/>
    </source>
</evidence>
<dbReference type="KEGG" id="moc:BB934_35200"/>
<dbReference type="SMART" id="SM00044">
    <property type="entry name" value="CYCc"/>
    <property type="match status" value="1"/>
</dbReference>
<evidence type="ECO:0000313" key="3">
    <source>
        <dbReference type="EMBL" id="ANY83512.1"/>
    </source>
</evidence>
<dbReference type="Gene3D" id="3.30.70.1230">
    <property type="entry name" value="Nucleotide cyclase"/>
    <property type="match status" value="1"/>
</dbReference>
<dbReference type="GO" id="GO:0004016">
    <property type="term" value="F:adenylate cyclase activity"/>
    <property type="evidence" value="ECO:0007669"/>
    <property type="project" value="UniProtKB-ARBA"/>
</dbReference>
<organism evidence="3">
    <name type="scientific">Microvirga ossetica</name>
    <dbReference type="NCBI Taxonomy" id="1882682"/>
    <lineage>
        <taxon>Bacteria</taxon>
        <taxon>Pseudomonadati</taxon>
        <taxon>Pseudomonadota</taxon>
        <taxon>Alphaproteobacteria</taxon>
        <taxon>Hyphomicrobiales</taxon>
        <taxon>Methylobacteriaceae</taxon>
        <taxon>Microvirga</taxon>
    </lineage>
</organism>
<dbReference type="InterPro" id="IPR029787">
    <property type="entry name" value="Nucleotide_cyclase"/>
</dbReference>
<dbReference type="RefSeq" id="WP_099514521.1">
    <property type="nucleotide sequence ID" value="NZ_CP016618.1"/>
</dbReference>
<dbReference type="PROSITE" id="PS50125">
    <property type="entry name" value="GUANYLATE_CYCLASE_2"/>
    <property type="match status" value="1"/>
</dbReference>
<dbReference type="Pfam" id="PF00211">
    <property type="entry name" value="Guanylate_cyc"/>
    <property type="match status" value="1"/>
</dbReference>
<accession>A0A1B2EUH1</accession>
<keyword evidence="1" id="KW-0802">TPR repeat</keyword>
<dbReference type="Gene3D" id="1.25.40.10">
    <property type="entry name" value="Tetratricopeptide repeat domain"/>
    <property type="match status" value="2"/>
</dbReference>
<keyword evidence="3" id="KW-0614">Plasmid</keyword>
<dbReference type="SUPFAM" id="SSF48452">
    <property type="entry name" value="TPR-like"/>
    <property type="match status" value="1"/>
</dbReference>
<evidence type="ECO:0000259" key="2">
    <source>
        <dbReference type="PROSITE" id="PS50125"/>
    </source>
</evidence>
<dbReference type="GO" id="GO:0035556">
    <property type="term" value="P:intracellular signal transduction"/>
    <property type="evidence" value="ECO:0007669"/>
    <property type="project" value="InterPro"/>
</dbReference>
<dbReference type="EMBL" id="CP016618">
    <property type="protein sequence ID" value="ANY83512.1"/>
    <property type="molecule type" value="Genomic_DNA"/>
</dbReference>
<feature type="repeat" description="TPR" evidence="1">
    <location>
        <begin position="448"/>
        <end position="481"/>
    </location>
</feature>
<geneLocation type="plasmid" evidence="3">
    <name>unnamed3</name>
</geneLocation>
<feature type="domain" description="Guanylate cyclase" evidence="2">
    <location>
        <begin position="8"/>
        <end position="123"/>
    </location>
</feature>
<dbReference type="CDD" id="cd07302">
    <property type="entry name" value="CHD"/>
    <property type="match status" value="1"/>
</dbReference>
<dbReference type="Gene3D" id="3.40.50.10070">
    <property type="entry name" value="TolB, N-terminal domain"/>
    <property type="match status" value="1"/>
</dbReference>